<keyword evidence="3 6" id="KW-0812">Transmembrane</keyword>
<dbReference type="GO" id="GO:0005886">
    <property type="term" value="C:plasma membrane"/>
    <property type="evidence" value="ECO:0007669"/>
    <property type="project" value="UniProtKB-SubCell"/>
</dbReference>
<dbReference type="AlphaFoldDB" id="A0A849HHA7"/>
<feature type="transmembrane region" description="Helical" evidence="6">
    <location>
        <begin position="21"/>
        <end position="42"/>
    </location>
</feature>
<keyword evidence="9" id="KW-1185">Reference proteome</keyword>
<evidence type="ECO:0000256" key="3">
    <source>
        <dbReference type="ARBA" id="ARBA00022692"/>
    </source>
</evidence>
<dbReference type="NCBIfam" id="TIGR03954">
    <property type="entry name" value="integ_memb_HG"/>
    <property type="match status" value="1"/>
</dbReference>
<sequence>MMPSVTTSEIRDKAGTARALSWFKVMAIVAGLAMFVLIAEMVLKYGFENDVLSWWSPVHGVIFMVFVFTVWNLGLKARWGFGKMVAIVIGACIPLVAFVIERKVAAEVEPQLAR</sequence>
<dbReference type="Proteomes" id="UP000588586">
    <property type="component" value="Unassembled WGS sequence"/>
</dbReference>
<evidence type="ECO:0000259" key="7">
    <source>
        <dbReference type="Pfam" id="PF12823"/>
    </source>
</evidence>
<organism evidence="8 9">
    <name type="scientific">Knoellia koreensis</name>
    <dbReference type="NCBI Taxonomy" id="2730921"/>
    <lineage>
        <taxon>Bacteria</taxon>
        <taxon>Bacillati</taxon>
        <taxon>Actinomycetota</taxon>
        <taxon>Actinomycetes</taxon>
        <taxon>Micrococcales</taxon>
        <taxon>Intrasporangiaceae</taxon>
        <taxon>Knoellia</taxon>
    </lineage>
</organism>
<reference evidence="8 9" key="1">
    <citation type="submission" date="2020-04" db="EMBL/GenBank/DDBJ databases">
        <title>Knoellia sp. isolate from air conditioner.</title>
        <authorList>
            <person name="Chea S."/>
            <person name="Kim D.-U."/>
        </authorList>
    </citation>
    <scope>NUCLEOTIDE SEQUENCE [LARGE SCALE GENOMIC DNA]</scope>
    <source>
        <strain evidence="8 9">DB2414S</strain>
    </source>
</reference>
<evidence type="ECO:0000256" key="4">
    <source>
        <dbReference type="ARBA" id="ARBA00022989"/>
    </source>
</evidence>
<protein>
    <submittedName>
        <fullName evidence="8">DUF3817 domain-containing protein</fullName>
    </submittedName>
</protein>
<keyword evidence="5 6" id="KW-0472">Membrane</keyword>
<dbReference type="InterPro" id="IPR023845">
    <property type="entry name" value="DUF3817_TM"/>
</dbReference>
<evidence type="ECO:0000313" key="8">
    <source>
        <dbReference type="EMBL" id="NNM46589.1"/>
    </source>
</evidence>
<comment type="subcellular location">
    <subcellularLocation>
        <location evidence="1">Cell membrane</location>
        <topology evidence="1">Multi-pass membrane protein</topology>
    </subcellularLocation>
</comment>
<dbReference type="EMBL" id="JABEPQ010000002">
    <property type="protein sequence ID" value="NNM46589.1"/>
    <property type="molecule type" value="Genomic_DNA"/>
</dbReference>
<dbReference type="Pfam" id="PF12823">
    <property type="entry name" value="DUF3817"/>
    <property type="match status" value="1"/>
</dbReference>
<proteinExistence type="predicted"/>
<evidence type="ECO:0000313" key="9">
    <source>
        <dbReference type="Proteomes" id="UP000588586"/>
    </source>
</evidence>
<keyword evidence="2" id="KW-1003">Cell membrane</keyword>
<evidence type="ECO:0000256" key="2">
    <source>
        <dbReference type="ARBA" id="ARBA00022475"/>
    </source>
</evidence>
<evidence type="ECO:0000256" key="1">
    <source>
        <dbReference type="ARBA" id="ARBA00004651"/>
    </source>
</evidence>
<evidence type="ECO:0000256" key="6">
    <source>
        <dbReference type="SAM" id="Phobius"/>
    </source>
</evidence>
<feature type="transmembrane region" description="Helical" evidence="6">
    <location>
        <begin position="54"/>
        <end position="74"/>
    </location>
</feature>
<evidence type="ECO:0000256" key="5">
    <source>
        <dbReference type="ARBA" id="ARBA00023136"/>
    </source>
</evidence>
<accession>A0A849HHA7</accession>
<name>A0A849HHA7_9MICO</name>
<feature type="domain" description="DUF3817" evidence="7">
    <location>
        <begin position="20"/>
        <end position="104"/>
    </location>
</feature>
<dbReference type="PANTHER" id="PTHR40077">
    <property type="entry name" value="MEMBRANE PROTEIN-RELATED"/>
    <property type="match status" value="1"/>
</dbReference>
<comment type="caution">
    <text evidence="8">The sequence shown here is derived from an EMBL/GenBank/DDBJ whole genome shotgun (WGS) entry which is preliminary data.</text>
</comment>
<dbReference type="PANTHER" id="PTHR40077:SF2">
    <property type="entry name" value="MEMBRANE PROTEIN"/>
    <property type="match status" value="1"/>
</dbReference>
<gene>
    <name evidence="8" type="ORF">HJG52_11300</name>
</gene>
<feature type="transmembrane region" description="Helical" evidence="6">
    <location>
        <begin position="81"/>
        <end position="100"/>
    </location>
</feature>
<keyword evidence="4 6" id="KW-1133">Transmembrane helix</keyword>